<proteinExistence type="predicted"/>
<dbReference type="SUPFAM" id="SSF53067">
    <property type="entry name" value="Actin-like ATPase domain"/>
    <property type="match status" value="2"/>
</dbReference>
<protein>
    <submittedName>
        <fullName evidence="7">2-hydroxyacyl-CoA dehydratase</fullName>
    </submittedName>
</protein>
<dbReference type="PANTHER" id="PTHR32329:SF4">
    <property type="entry name" value="ACTIVATOR OF 2-HYDROXYACYL-COA DEHYDRATASE"/>
    <property type="match status" value="1"/>
</dbReference>
<dbReference type="EMBL" id="JACJLL010000134">
    <property type="protein sequence ID" value="MBM6820603.1"/>
    <property type="molecule type" value="Genomic_DNA"/>
</dbReference>
<dbReference type="PANTHER" id="PTHR32329">
    <property type="entry name" value="BIFUNCTIONAL PROTEIN [INCLUDES 2-HYDROXYACYL-COA DEHYDRATASE (N-TER) AND ITS ACTIVATOR DOMAIN (C_TERM)-RELATED"/>
    <property type="match status" value="1"/>
</dbReference>
<evidence type="ECO:0000313" key="8">
    <source>
        <dbReference type="Proteomes" id="UP000767334"/>
    </source>
</evidence>
<dbReference type="RefSeq" id="WP_204572625.1">
    <property type="nucleotide sequence ID" value="NZ_JACJLL010000134.1"/>
</dbReference>
<accession>A0ABS2FJ55</accession>
<evidence type="ECO:0000256" key="4">
    <source>
        <dbReference type="ARBA" id="ARBA00023014"/>
    </source>
</evidence>
<dbReference type="CDD" id="cd24034">
    <property type="entry name" value="ASKHA_NBD_O66634-like_rpt1"/>
    <property type="match status" value="1"/>
</dbReference>
<keyword evidence="4" id="KW-0411">Iron-sulfur</keyword>
<dbReference type="Gene3D" id="3.30.420.40">
    <property type="match status" value="4"/>
</dbReference>
<keyword evidence="8" id="KW-1185">Reference proteome</keyword>
<evidence type="ECO:0000259" key="5">
    <source>
        <dbReference type="Pfam" id="PF01869"/>
    </source>
</evidence>
<dbReference type="Pfam" id="PF09989">
    <property type="entry name" value="DUF2229"/>
    <property type="match status" value="1"/>
</dbReference>
<evidence type="ECO:0000313" key="7">
    <source>
        <dbReference type="EMBL" id="MBM6820603.1"/>
    </source>
</evidence>
<dbReference type="Pfam" id="PF01869">
    <property type="entry name" value="BcrAD_BadFG"/>
    <property type="match status" value="2"/>
</dbReference>
<dbReference type="CDD" id="cd24035">
    <property type="entry name" value="ASKHA_NBD_O66634-like_rpt2"/>
    <property type="match status" value="1"/>
</dbReference>
<keyword evidence="2" id="KW-0479">Metal-binding</keyword>
<evidence type="ECO:0000256" key="3">
    <source>
        <dbReference type="ARBA" id="ARBA00023004"/>
    </source>
</evidence>
<gene>
    <name evidence="7" type="ORF">H6A19_14905</name>
</gene>
<comment type="cofactor">
    <cofactor evidence="1">
        <name>[4Fe-4S] cluster</name>
        <dbReference type="ChEBI" id="CHEBI:49883"/>
    </cofactor>
</comment>
<dbReference type="InterPro" id="IPR051805">
    <property type="entry name" value="Dehydratase_Activator_Redct"/>
</dbReference>
<dbReference type="InterPro" id="IPR008275">
    <property type="entry name" value="CoA_E_activase_dom"/>
</dbReference>
<comment type="caution">
    <text evidence="7">The sequence shown here is derived from an EMBL/GenBank/DDBJ whole genome shotgun (WGS) entry which is preliminary data.</text>
</comment>
<dbReference type="InterPro" id="IPR018709">
    <property type="entry name" value="CoA_activase_DUF2229"/>
</dbReference>
<reference evidence="7 8" key="1">
    <citation type="journal article" date="2021" name="Sci. Rep.">
        <title>The distribution of antibiotic resistance genes in chicken gut microbiota commensals.</title>
        <authorList>
            <person name="Juricova H."/>
            <person name="Matiasovicova J."/>
            <person name="Kubasova T."/>
            <person name="Cejkova D."/>
            <person name="Rychlik I."/>
        </authorList>
    </citation>
    <scope>NUCLEOTIDE SEQUENCE [LARGE SCALE GENOMIC DNA]</scope>
    <source>
        <strain evidence="7 8">An435</strain>
    </source>
</reference>
<dbReference type="NCBIfam" id="TIGR00241">
    <property type="entry name" value="CoA_E_activ"/>
    <property type="match status" value="1"/>
</dbReference>
<dbReference type="Proteomes" id="UP000767334">
    <property type="component" value="Unassembled WGS sequence"/>
</dbReference>
<feature type="domain" description="ATPase BadF/BadG/BcrA/BcrD type" evidence="5">
    <location>
        <begin position="6"/>
        <end position="255"/>
    </location>
</feature>
<dbReference type="InterPro" id="IPR043129">
    <property type="entry name" value="ATPase_NBD"/>
</dbReference>
<evidence type="ECO:0000256" key="1">
    <source>
        <dbReference type="ARBA" id="ARBA00001966"/>
    </source>
</evidence>
<dbReference type="InterPro" id="IPR002731">
    <property type="entry name" value="ATPase_BadF"/>
</dbReference>
<name>A0ABS2FJ55_9CLOT</name>
<feature type="domain" description="DUF2229" evidence="6">
    <location>
        <begin position="670"/>
        <end position="888"/>
    </location>
</feature>
<sequence length="1429" mass="159666">MKYFKLGIDVGSTTIKVVVLNYYNKVIYSDYKRHFSDIKTTLKESLKQCIEELGNVNLKVTVTGSGGIAAAEWLKADFQQEVISCTRAVEEFLHKTDVVIELGGEDAKITYLKDGVDQRMNGTCAGGTGAFIYQMAILLNTDAKGLNELSKDATIIYPIASRCGVFAKTDVQPLINEGAKRSDIAASIFQAVVNQTISGLACGKPIRGNVAFLGGPLHFLDGLTKRFIETLNLKEGEYIIPKNSELYVAIGAAILSENKETITLAKLIDNLDKVNYKEITKNNLLPLFNDEEEYLEFLNRHSANSAKRGEISNYSGNIFIGIDAGSTTTKLAVIGEDNELLYSSYNNNEGSPLNKTIDILKDLYKKLNKNITIAKTTVTGYGEGLIKAALGVDIGEIETVCHFKGAKSFMPNVDFILDIGGQDMKALMIKDGVINNILLNEACSSGCGSFIEGFSKSLNISIDEFAKLSVKAKNPVDLGSRCTVFMNSKVKQVQKEGASVGDISAGLCYSVIKNALYKVIKIRNFDELGKNIIVQGGTFYNDGVLRSFEKLTGANVIRPDIAGLMGAYGAALISKENYKKGQVSTLISEDKLEKFEFKTSCSRCGGCGNNCLLTINKFDNGERYITGNRCERPLGNGGKKLEVPNLYKYKLSRVFNYKPLSKEEATRGEIGIPRALNIYENYPFWFTLLTELKFRVIISPVSSKKLFNLGIETIPSESVCYPAKLSHGHIMSLINSGIKTIFYPSIPYEYKEDKKANNHYNCPVVTSYPEVIKNNIDELKVKGIKYISPFLSLDNKEKLYKRIYDIFKDYNITMKEAKRAVDAAFDERENVINDIRKKGEETLKYIEENNMKGIVLSGRPYHIDEEINHGLTDIITSSNMAVFTEDSVAHLGDLERPIRVVDQWMYHTRLYRAAAFVKERKDLELVQLTSFGCGLDAVTSDQVAEILASKSKMYTLIKIDEGSNLGAVRIRIRSLKAAMEEREKNKIELKTVDNKYSKVLFTKEMKKDWTILAPQMSPMHFQFIEKAAREEGYNLEVLPANDKEAIEEGVKYVNNDACYPSILVIGQMINALKSGKYDPKKTAVIITQTGGGCRATNYIGFLKKGLREAGFEYVPIISLNVIGMEKQPGFSISYSFIKKLIMGIIYGDLFMRVLYRVRPYEKIPGSANELYEFWRDKALENVSNGNKKEMNKNIKNIIEVFDKLEINDIKKPKVGIVGEILVKYHPTANNNIVNVLESEGAEVVVPELLDFFLYCCYNSEFKSKYLSKSKFVKTACNIAITYIEAFRKVVITELQKSERFGYPTSISHLAEKASKVVSLGNQTGEGWLLTGEMIELIESDVNNIVCLQPFACLPNHVTGKGMIKALKAKYPFANIVAIDYDPGASEVNQLNRIKLMMSVAFKNMNVTQTEYKSNKEIKIDMNNLTTNNM</sequence>
<evidence type="ECO:0000259" key="6">
    <source>
        <dbReference type="Pfam" id="PF09989"/>
    </source>
</evidence>
<feature type="domain" description="ATPase BadF/BadG/BcrA/BcrD type" evidence="5">
    <location>
        <begin position="320"/>
        <end position="573"/>
    </location>
</feature>
<evidence type="ECO:0000256" key="2">
    <source>
        <dbReference type="ARBA" id="ARBA00022723"/>
    </source>
</evidence>
<keyword evidence="3" id="KW-0408">Iron</keyword>
<organism evidence="7 8">
    <name type="scientific">Clostridium saudiense</name>
    <dbReference type="NCBI Taxonomy" id="1414720"/>
    <lineage>
        <taxon>Bacteria</taxon>
        <taxon>Bacillati</taxon>
        <taxon>Bacillota</taxon>
        <taxon>Clostridia</taxon>
        <taxon>Eubacteriales</taxon>
        <taxon>Clostridiaceae</taxon>
        <taxon>Clostridium</taxon>
    </lineage>
</organism>